<evidence type="ECO:0000313" key="3">
    <source>
        <dbReference type="EMBL" id="NMF87353.1"/>
    </source>
</evidence>
<dbReference type="NCBIfam" id="NF047864">
    <property type="entry name" value="CBU_0592_membra"/>
    <property type="match status" value="1"/>
</dbReference>
<sequence>MTPSDFIGLVGVIACLVAYAGLQVGRLRHDGLRYLGLNILSPACLLISLMHDFNLAAVITQVLWLGLSVIGLVRALYARGRKTSRTTAKCAENGT</sequence>
<protein>
    <submittedName>
        <fullName evidence="3">Cyclic nucleotide-binding protein</fullName>
    </submittedName>
</protein>
<dbReference type="EMBL" id="WTVR01000003">
    <property type="protein sequence ID" value="NMF87353.1"/>
    <property type="molecule type" value="Genomic_DNA"/>
</dbReference>
<dbReference type="Pfam" id="PF26604">
    <property type="entry name" value="CBU_0592"/>
    <property type="match status" value="1"/>
</dbReference>
<dbReference type="Proteomes" id="UP000652074">
    <property type="component" value="Unassembled WGS sequence"/>
</dbReference>
<feature type="transmembrane region" description="Helical" evidence="1">
    <location>
        <begin position="6"/>
        <end position="22"/>
    </location>
</feature>
<dbReference type="RefSeq" id="WP_169204785.1">
    <property type="nucleotide sequence ID" value="NZ_CP059560.1"/>
</dbReference>
<feature type="transmembrane region" description="Helical" evidence="1">
    <location>
        <begin position="57"/>
        <end position="77"/>
    </location>
</feature>
<accession>A0ABX1MHC8</accession>
<keyword evidence="4" id="KW-1185">Reference proteome</keyword>
<keyword evidence="1" id="KW-0812">Transmembrane</keyword>
<proteinExistence type="predicted"/>
<evidence type="ECO:0000259" key="2">
    <source>
        <dbReference type="Pfam" id="PF26604"/>
    </source>
</evidence>
<keyword evidence="1" id="KW-1133">Transmembrane helix</keyword>
<gene>
    <name evidence="3" type="ORF">GPA26_02550</name>
</gene>
<reference evidence="3 4" key="1">
    <citation type="submission" date="2019-12" db="EMBL/GenBank/DDBJ databases">
        <title>Comparative genomics gives insights into the taxonomy of the Azoarcus-Aromatoleum group and reveals separate origins of nif in the plant-associated Azoarcus and non-plant-associated Aromatoleum sub-groups.</title>
        <authorList>
            <person name="Lafos M."/>
            <person name="Maluk M."/>
            <person name="Batista M."/>
            <person name="Junghare M."/>
            <person name="Carmona M."/>
            <person name="Faoro H."/>
            <person name="Cruz L.M."/>
            <person name="Battistoni F."/>
            <person name="De Souza E."/>
            <person name="Pedrosa F."/>
            <person name="Chen W.-M."/>
            <person name="Poole P.S."/>
            <person name="Dixon R.A."/>
            <person name="James E.K."/>
        </authorList>
    </citation>
    <scope>NUCLEOTIDE SEQUENCE [LARGE SCALE GENOMIC DNA]</scope>
    <source>
        <strain evidence="3 4">ToN1</strain>
    </source>
</reference>
<evidence type="ECO:0000256" key="1">
    <source>
        <dbReference type="SAM" id="Phobius"/>
    </source>
</evidence>
<evidence type="ECO:0000313" key="4">
    <source>
        <dbReference type="Proteomes" id="UP000652074"/>
    </source>
</evidence>
<organism evidence="3 4">
    <name type="scientific">Aromatoleum petrolei</name>
    <dbReference type="NCBI Taxonomy" id="76116"/>
    <lineage>
        <taxon>Bacteria</taxon>
        <taxon>Pseudomonadati</taxon>
        <taxon>Pseudomonadota</taxon>
        <taxon>Betaproteobacteria</taxon>
        <taxon>Rhodocyclales</taxon>
        <taxon>Rhodocyclaceae</taxon>
        <taxon>Aromatoleum</taxon>
    </lineage>
</organism>
<name>A0ABX1MHC8_9RHOO</name>
<dbReference type="InterPro" id="IPR058058">
    <property type="entry name" value="CBU_0592-like"/>
</dbReference>
<feature type="transmembrane region" description="Helical" evidence="1">
    <location>
        <begin position="34"/>
        <end position="51"/>
    </location>
</feature>
<comment type="caution">
    <text evidence="3">The sequence shown here is derived from an EMBL/GenBank/DDBJ whole genome shotgun (WGS) entry which is preliminary data.</text>
</comment>
<keyword evidence="1" id="KW-0472">Membrane</keyword>
<feature type="domain" description="CBU-0592-like" evidence="2">
    <location>
        <begin position="5"/>
        <end position="78"/>
    </location>
</feature>